<evidence type="ECO:0000256" key="1">
    <source>
        <dbReference type="SAM" id="MobiDB-lite"/>
    </source>
</evidence>
<dbReference type="AlphaFoldDB" id="A0A556VKY7"/>
<reference evidence="2 3" key="1">
    <citation type="journal article" date="2019" name="Genome Biol. Evol.">
        <title>Whole-Genome Sequencing of the Giant Devil Catfish, Bagarius yarrelli.</title>
        <authorList>
            <person name="Jiang W."/>
            <person name="Lv Y."/>
            <person name="Cheng L."/>
            <person name="Yang K."/>
            <person name="Chao B."/>
            <person name="Wang X."/>
            <person name="Li Y."/>
            <person name="Pan X."/>
            <person name="You X."/>
            <person name="Zhang Y."/>
            <person name="Yang J."/>
            <person name="Li J."/>
            <person name="Zhang X."/>
            <person name="Liu S."/>
            <person name="Sun C."/>
            <person name="Yang J."/>
            <person name="Shi Q."/>
        </authorList>
    </citation>
    <scope>NUCLEOTIDE SEQUENCE [LARGE SCALE GENOMIC DNA]</scope>
    <source>
        <strain evidence="2">JWS20170419001</strain>
        <tissue evidence="2">Muscle</tissue>
    </source>
</reference>
<dbReference type="Proteomes" id="UP000319801">
    <property type="component" value="Unassembled WGS sequence"/>
</dbReference>
<dbReference type="EMBL" id="VCAZ01000246">
    <property type="protein sequence ID" value="TTN33609.1"/>
    <property type="molecule type" value="Genomic_DNA"/>
</dbReference>
<evidence type="ECO:0000313" key="3">
    <source>
        <dbReference type="Proteomes" id="UP000319801"/>
    </source>
</evidence>
<gene>
    <name evidence="2" type="ORF">Baya_15898</name>
</gene>
<keyword evidence="3" id="KW-1185">Reference proteome</keyword>
<feature type="compositionally biased region" description="Basic and acidic residues" evidence="1">
    <location>
        <begin position="50"/>
        <end position="59"/>
    </location>
</feature>
<proteinExistence type="predicted"/>
<protein>
    <submittedName>
        <fullName evidence="2">Uncharacterized protein</fullName>
    </submittedName>
</protein>
<feature type="region of interest" description="Disordered" evidence="1">
    <location>
        <begin position="1"/>
        <end position="87"/>
    </location>
</feature>
<feature type="compositionally biased region" description="Acidic residues" evidence="1">
    <location>
        <begin position="77"/>
        <end position="87"/>
    </location>
</feature>
<feature type="compositionally biased region" description="Acidic residues" evidence="1">
    <location>
        <begin position="60"/>
        <end position="69"/>
    </location>
</feature>
<accession>A0A556VKY7</accession>
<sequence>MKAIFLLDGPGRSVVRSKSDRCSSSGGEWRLGRVIGSGKYSAENNEDEDEKNKDDKNENNEDDEDETNGDEDKNNENEDDENNEEED</sequence>
<comment type="caution">
    <text evidence="2">The sequence shown here is derived from an EMBL/GenBank/DDBJ whole genome shotgun (WGS) entry which is preliminary data.</text>
</comment>
<organism evidence="2 3">
    <name type="scientific">Bagarius yarrelli</name>
    <name type="common">Goonch</name>
    <name type="synonym">Bagrus yarrelli</name>
    <dbReference type="NCBI Taxonomy" id="175774"/>
    <lineage>
        <taxon>Eukaryota</taxon>
        <taxon>Metazoa</taxon>
        <taxon>Chordata</taxon>
        <taxon>Craniata</taxon>
        <taxon>Vertebrata</taxon>
        <taxon>Euteleostomi</taxon>
        <taxon>Actinopterygii</taxon>
        <taxon>Neopterygii</taxon>
        <taxon>Teleostei</taxon>
        <taxon>Ostariophysi</taxon>
        <taxon>Siluriformes</taxon>
        <taxon>Sisoridae</taxon>
        <taxon>Sisorinae</taxon>
        <taxon>Bagarius</taxon>
    </lineage>
</organism>
<name>A0A556VKY7_BAGYA</name>
<evidence type="ECO:0000313" key="2">
    <source>
        <dbReference type="EMBL" id="TTN33609.1"/>
    </source>
</evidence>